<accession>A0ABQ2NPG9</accession>
<evidence type="ECO:0000313" key="8">
    <source>
        <dbReference type="Proteomes" id="UP000641206"/>
    </source>
</evidence>
<keyword evidence="3" id="KW-0804">Transcription</keyword>
<dbReference type="PROSITE" id="PS50110">
    <property type="entry name" value="RESPONSE_REGULATORY"/>
    <property type="match status" value="1"/>
</dbReference>
<dbReference type="PANTHER" id="PTHR43280">
    <property type="entry name" value="ARAC-FAMILY TRANSCRIPTIONAL REGULATOR"/>
    <property type="match status" value="1"/>
</dbReference>
<dbReference type="SMART" id="SM00342">
    <property type="entry name" value="HTH_ARAC"/>
    <property type="match status" value="1"/>
</dbReference>
<evidence type="ECO:0000256" key="2">
    <source>
        <dbReference type="ARBA" id="ARBA00023125"/>
    </source>
</evidence>
<keyword evidence="8" id="KW-1185">Reference proteome</keyword>
<dbReference type="InterPro" id="IPR020449">
    <property type="entry name" value="Tscrpt_reg_AraC-type_HTH"/>
</dbReference>
<dbReference type="SUPFAM" id="SSF46689">
    <property type="entry name" value="Homeodomain-like"/>
    <property type="match status" value="1"/>
</dbReference>
<dbReference type="InterPro" id="IPR001789">
    <property type="entry name" value="Sig_transdc_resp-reg_receiver"/>
</dbReference>
<sequence length="427" mass="49783">MIPEDSWEMVKSFIHRYSGQVIAITAEATFERAMQAMSIKAVDLWVKPLSPSNMKHALQQAIGNLSAVSKKNTVTELGHAVRYEALFIDDHVSFPFPVYLLGAEQRKTLNDLRDFIDQFDFDYKPSVFSTHDNIVLVFQHDFPAPVKQAQRFLREWEHSEGNPIAIVVHTGNGDSLHPIYMKLLRMMETTFFIGYKQVLQAEDIQEWVDIDPFLTVEEQRNWVFMLDEGQGDKLKSWLYEEFFNMKSPYPEPGLLRTRLTSILAQIRRFMFRKGLKTKDSEAYYKKVFESILYSPVLYRIVQELILFINYLFQTVKEQDMFAKADVIEAAIGYMENHYNDAMLSLTETAAQVQRSPSYLSHILTKRYQQSFREMLIYIRLQKAKELLGATDDSVQNIAAAVGFRNPNYFSRVFKSHTGLTPREWRLQ</sequence>
<gene>
    <name evidence="7" type="ORF">GCM10011346_03120</name>
</gene>
<dbReference type="EMBL" id="BMLW01000001">
    <property type="protein sequence ID" value="GGP07377.1"/>
    <property type="molecule type" value="Genomic_DNA"/>
</dbReference>
<feature type="domain" description="Response regulatory" evidence="6">
    <location>
        <begin position="1"/>
        <end position="62"/>
    </location>
</feature>
<dbReference type="InterPro" id="IPR011006">
    <property type="entry name" value="CheY-like_superfamily"/>
</dbReference>
<protein>
    <recommendedName>
        <fullName evidence="9">AraC family transcriptional regulator</fullName>
    </recommendedName>
</protein>
<dbReference type="Pfam" id="PF12833">
    <property type="entry name" value="HTH_18"/>
    <property type="match status" value="1"/>
</dbReference>
<name>A0ABQ2NPG9_9BACI</name>
<comment type="caution">
    <text evidence="7">The sequence shown here is derived from an EMBL/GenBank/DDBJ whole genome shotgun (WGS) entry which is preliminary data.</text>
</comment>
<comment type="caution">
    <text evidence="4">Lacks conserved residue(s) required for the propagation of feature annotation.</text>
</comment>
<dbReference type="PRINTS" id="PR00032">
    <property type="entry name" value="HTHARAC"/>
</dbReference>
<dbReference type="PANTHER" id="PTHR43280:SF28">
    <property type="entry name" value="HTH-TYPE TRANSCRIPTIONAL ACTIVATOR RHAS"/>
    <property type="match status" value="1"/>
</dbReference>
<evidence type="ECO:0000256" key="4">
    <source>
        <dbReference type="PROSITE-ProRule" id="PRU00169"/>
    </source>
</evidence>
<evidence type="ECO:0000259" key="6">
    <source>
        <dbReference type="PROSITE" id="PS50110"/>
    </source>
</evidence>
<dbReference type="PROSITE" id="PS01124">
    <property type="entry name" value="HTH_ARAC_FAMILY_2"/>
    <property type="match status" value="1"/>
</dbReference>
<dbReference type="InterPro" id="IPR009057">
    <property type="entry name" value="Homeodomain-like_sf"/>
</dbReference>
<organism evidence="7 8">
    <name type="scientific">Oceanobacillus neutriphilus</name>
    <dbReference type="NCBI Taxonomy" id="531815"/>
    <lineage>
        <taxon>Bacteria</taxon>
        <taxon>Bacillati</taxon>
        <taxon>Bacillota</taxon>
        <taxon>Bacilli</taxon>
        <taxon>Bacillales</taxon>
        <taxon>Bacillaceae</taxon>
        <taxon>Oceanobacillus</taxon>
    </lineage>
</organism>
<dbReference type="InterPro" id="IPR018060">
    <property type="entry name" value="HTH_AraC"/>
</dbReference>
<dbReference type="SUPFAM" id="SSF52172">
    <property type="entry name" value="CheY-like"/>
    <property type="match status" value="1"/>
</dbReference>
<evidence type="ECO:0000259" key="5">
    <source>
        <dbReference type="PROSITE" id="PS01124"/>
    </source>
</evidence>
<dbReference type="PROSITE" id="PS00041">
    <property type="entry name" value="HTH_ARAC_FAMILY_1"/>
    <property type="match status" value="1"/>
</dbReference>
<evidence type="ECO:0000256" key="1">
    <source>
        <dbReference type="ARBA" id="ARBA00023015"/>
    </source>
</evidence>
<reference evidence="8" key="1">
    <citation type="journal article" date="2019" name="Int. J. Syst. Evol. Microbiol.">
        <title>The Global Catalogue of Microorganisms (GCM) 10K type strain sequencing project: providing services to taxonomists for standard genome sequencing and annotation.</title>
        <authorList>
            <consortium name="The Broad Institute Genomics Platform"/>
            <consortium name="The Broad Institute Genome Sequencing Center for Infectious Disease"/>
            <person name="Wu L."/>
            <person name="Ma J."/>
        </authorList>
    </citation>
    <scope>NUCLEOTIDE SEQUENCE [LARGE SCALE GENOMIC DNA]</scope>
    <source>
        <strain evidence="8">CGMCC 1.7693</strain>
    </source>
</reference>
<dbReference type="Gene3D" id="1.10.10.60">
    <property type="entry name" value="Homeodomain-like"/>
    <property type="match status" value="2"/>
</dbReference>
<evidence type="ECO:0008006" key="9">
    <source>
        <dbReference type="Google" id="ProtNLM"/>
    </source>
</evidence>
<dbReference type="InterPro" id="IPR018062">
    <property type="entry name" value="HTH_AraC-typ_CS"/>
</dbReference>
<feature type="domain" description="HTH araC/xylS-type" evidence="5">
    <location>
        <begin position="328"/>
        <end position="427"/>
    </location>
</feature>
<evidence type="ECO:0000313" key="7">
    <source>
        <dbReference type="EMBL" id="GGP07377.1"/>
    </source>
</evidence>
<dbReference type="Proteomes" id="UP000641206">
    <property type="component" value="Unassembled WGS sequence"/>
</dbReference>
<proteinExistence type="predicted"/>
<evidence type="ECO:0000256" key="3">
    <source>
        <dbReference type="ARBA" id="ARBA00023163"/>
    </source>
</evidence>
<keyword evidence="1" id="KW-0805">Transcription regulation</keyword>
<keyword evidence="2" id="KW-0238">DNA-binding</keyword>